<dbReference type="InterPro" id="IPR045315">
    <property type="entry name" value="Mtm1-like"/>
</dbReference>
<keyword evidence="14" id="KW-1185">Reference proteome</keyword>
<name>A0A2G4T338_RHIZD</name>
<evidence type="ECO:0000256" key="1">
    <source>
        <dbReference type="ARBA" id="ARBA00004448"/>
    </source>
</evidence>
<dbReference type="PRINTS" id="PR00926">
    <property type="entry name" value="MITOCARRIER"/>
</dbReference>
<dbReference type="InterPro" id="IPR023395">
    <property type="entry name" value="MCP_dom_sf"/>
</dbReference>
<evidence type="ECO:0000256" key="5">
    <source>
        <dbReference type="ARBA" id="ARBA00022737"/>
    </source>
</evidence>
<keyword evidence="6" id="KW-0999">Mitochondrion inner membrane</keyword>
<feature type="transmembrane region" description="Helical" evidence="12">
    <location>
        <begin position="75"/>
        <end position="97"/>
    </location>
</feature>
<evidence type="ECO:0000256" key="8">
    <source>
        <dbReference type="ARBA" id="ARBA00023128"/>
    </source>
</evidence>
<evidence type="ECO:0000256" key="10">
    <source>
        <dbReference type="PROSITE-ProRule" id="PRU00282"/>
    </source>
</evidence>
<keyword evidence="7 12" id="KW-1133">Transmembrane helix</keyword>
<dbReference type="AlphaFoldDB" id="A0A2G4T338"/>
<dbReference type="GO" id="GO:1990542">
    <property type="term" value="P:mitochondrial transmembrane transport"/>
    <property type="evidence" value="ECO:0007669"/>
    <property type="project" value="InterPro"/>
</dbReference>
<comment type="subcellular location">
    <subcellularLocation>
        <location evidence="1">Mitochondrion inner membrane</location>
        <topology evidence="1">Multi-pass membrane protein</topology>
    </subcellularLocation>
</comment>
<evidence type="ECO:0000256" key="9">
    <source>
        <dbReference type="ARBA" id="ARBA00023136"/>
    </source>
</evidence>
<feature type="repeat" description="Solcar" evidence="10">
    <location>
        <begin position="16"/>
        <end position="104"/>
    </location>
</feature>
<gene>
    <name evidence="13" type="ORF">RHIMIDRAFT_88517</name>
</gene>
<protein>
    <submittedName>
        <fullName evidence="13">Mitochondrial carrier</fullName>
    </submittedName>
</protein>
<keyword evidence="4 10" id="KW-0812">Transmembrane</keyword>
<dbReference type="EMBL" id="KZ303844">
    <property type="protein sequence ID" value="PHZ15414.1"/>
    <property type="molecule type" value="Genomic_DNA"/>
</dbReference>
<keyword evidence="3 11" id="KW-0813">Transport</keyword>
<comment type="similarity">
    <text evidence="2 11">Belongs to the mitochondrial carrier (TC 2.A.29) family.</text>
</comment>
<evidence type="ECO:0000256" key="3">
    <source>
        <dbReference type="ARBA" id="ARBA00022448"/>
    </source>
</evidence>
<reference evidence="13 14" key="1">
    <citation type="journal article" date="2016" name="Proc. Natl. Acad. Sci. U.S.A.">
        <title>Lipid metabolic changes in an early divergent fungus govern the establishment of a mutualistic symbiosis with endobacteria.</title>
        <authorList>
            <person name="Lastovetsky O.A."/>
            <person name="Gaspar M.L."/>
            <person name="Mondo S.J."/>
            <person name="LaButti K.M."/>
            <person name="Sandor L."/>
            <person name="Grigoriev I.V."/>
            <person name="Henry S.A."/>
            <person name="Pawlowska T.E."/>
        </authorList>
    </citation>
    <scope>NUCLEOTIDE SEQUENCE [LARGE SCALE GENOMIC DNA]</scope>
    <source>
        <strain evidence="13 14">ATCC 52813</strain>
    </source>
</reference>
<feature type="repeat" description="Solcar" evidence="10">
    <location>
        <begin position="207"/>
        <end position="292"/>
    </location>
</feature>
<dbReference type="GO" id="GO:0005743">
    <property type="term" value="C:mitochondrial inner membrane"/>
    <property type="evidence" value="ECO:0007669"/>
    <property type="project" value="UniProtKB-SubCell"/>
</dbReference>
<dbReference type="PANTHER" id="PTHR45760:SF2">
    <property type="entry name" value="FI19922P1-RELATED"/>
    <property type="match status" value="1"/>
</dbReference>
<keyword evidence="9 10" id="KW-0472">Membrane</keyword>
<accession>A0A2G4T338</accession>
<keyword evidence="8" id="KW-0496">Mitochondrion</keyword>
<evidence type="ECO:0000256" key="4">
    <source>
        <dbReference type="ARBA" id="ARBA00022692"/>
    </source>
</evidence>
<evidence type="ECO:0000256" key="6">
    <source>
        <dbReference type="ARBA" id="ARBA00022792"/>
    </source>
</evidence>
<dbReference type="Pfam" id="PF00153">
    <property type="entry name" value="Mito_carr"/>
    <property type="match status" value="3"/>
</dbReference>
<dbReference type="InterPro" id="IPR018108">
    <property type="entry name" value="MCP_transmembrane"/>
</dbReference>
<evidence type="ECO:0000256" key="7">
    <source>
        <dbReference type="ARBA" id="ARBA00022989"/>
    </source>
</evidence>
<dbReference type="SUPFAM" id="SSF103506">
    <property type="entry name" value="Mitochondrial carrier"/>
    <property type="match status" value="1"/>
</dbReference>
<proteinExistence type="inferred from homology"/>
<organism evidence="13 14">
    <name type="scientific">Rhizopus microsporus ATCC 52813</name>
    <dbReference type="NCBI Taxonomy" id="1340429"/>
    <lineage>
        <taxon>Eukaryota</taxon>
        <taxon>Fungi</taxon>
        <taxon>Fungi incertae sedis</taxon>
        <taxon>Mucoromycota</taxon>
        <taxon>Mucoromycotina</taxon>
        <taxon>Mucoromycetes</taxon>
        <taxon>Mucorales</taxon>
        <taxon>Mucorineae</taxon>
        <taxon>Rhizopodaceae</taxon>
        <taxon>Rhizopus</taxon>
    </lineage>
</organism>
<dbReference type="InterPro" id="IPR002067">
    <property type="entry name" value="MCP"/>
</dbReference>
<evidence type="ECO:0000256" key="12">
    <source>
        <dbReference type="SAM" id="Phobius"/>
    </source>
</evidence>
<evidence type="ECO:0000313" key="13">
    <source>
        <dbReference type="EMBL" id="PHZ15414.1"/>
    </source>
</evidence>
<evidence type="ECO:0000313" key="14">
    <source>
        <dbReference type="Proteomes" id="UP000242254"/>
    </source>
</evidence>
<sequence>MTEQSTIKEQQLPMINSSIEKMLSAATGAIITMSFMTPLDVIKTRLQESSKNGINEYKGTLDGLVKIFRNEGLFALWRGLVPGLIMALPATAIYYVGYDHMRDYARLKFRDNLVDTYSPLWAGGVARTISGLVVSPLELFRTRMQSTEGSQGFSAVWKGVQEMVHREGPRALWRGLLPTMLRDVPFSAIYWMGYEEMKHSPSLANLSHFQASFIAGASSGMIAAVVTTPFDVVKTQRQVTAYAAEARLTYIIRKIAIRDGIAGFFRGSVPRVVKVAPACAIMISSYEMGKHFFADKRSERNLL</sequence>
<dbReference type="Gene3D" id="1.50.40.10">
    <property type="entry name" value="Mitochondrial carrier domain"/>
    <property type="match status" value="2"/>
</dbReference>
<feature type="repeat" description="Solcar" evidence="10">
    <location>
        <begin position="114"/>
        <end position="200"/>
    </location>
</feature>
<dbReference type="RefSeq" id="XP_023469122.1">
    <property type="nucleotide sequence ID" value="XM_023615827.1"/>
</dbReference>
<dbReference type="PROSITE" id="PS50920">
    <property type="entry name" value="SOLCAR"/>
    <property type="match status" value="3"/>
</dbReference>
<dbReference type="PANTHER" id="PTHR45760">
    <property type="entry name" value="FI19922P1-RELATED"/>
    <property type="match status" value="1"/>
</dbReference>
<evidence type="ECO:0000256" key="2">
    <source>
        <dbReference type="ARBA" id="ARBA00006375"/>
    </source>
</evidence>
<keyword evidence="5" id="KW-0677">Repeat</keyword>
<dbReference type="STRING" id="1340429.A0A2G4T338"/>
<dbReference type="GeneID" id="35446815"/>
<dbReference type="Proteomes" id="UP000242254">
    <property type="component" value="Unassembled WGS sequence"/>
</dbReference>
<evidence type="ECO:0000256" key="11">
    <source>
        <dbReference type="RuleBase" id="RU000488"/>
    </source>
</evidence>